<dbReference type="InterPro" id="IPR036477">
    <property type="entry name" value="Formyl_transf_N_sf"/>
</dbReference>
<dbReference type="KEGG" id="cof:FOZ74_09580"/>
<evidence type="ECO:0000313" key="4">
    <source>
        <dbReference type="Proteomes" id="UP000321199"/>
    </source>
</evidence>
<organism evidence="3 4">
    <name type="scientific">Comamonas flocculans</name>
    <dbReference type="NCBI Taxonomy" id="2597701"/>
    <lineage>
        <taxon>Bacteria</taxon>
        <taxon>Pseudomonadati</taxon>
        <taxon>Pseudomonadota</taxon>
        <taxon>Betaproteobacteria</taxon>
        <taxon>Burkholderiales</taxon>
        <taxon>Comamonadaceae</taxon>
        <taxon>Comamonas</taxon>
    </lineage>
</organism>
<dbReference type="GO" id="GO:0005829">
    <property type="term" value="C:cytosol"/>
    <property type="evidence" value="ECO:0007669"/>
    <property type="project" value="TreeGrafter"/>
</dbReference>
<dbReference type="AlphaFoldDB" id="A0A5B8RUU0"/>
<evidence type="ECO:0000259" key="2">
    <source>
        <dbReference type="Pfam" id="PF00551"/>
    </source>
</evidence>
<name>A0A5B8RUU0_9BURK</name>
<reference evidence="3 4" key="1">
    <citation type="submission" date="2019-07" db="EMBL/GenBank/DDBJ databases">
        <title>Complete genome sequence of Comamonas sp. NLF 7-7 isolated from livestock.</title>
        <authorList>
            <person name="Kim D.H."/>
            <person name="Kim J.G."/>
        </authorList>
    </citation>
    <scope>NUCLEOTIDE SEQUENCE [LARGE SCALE GENOMIC DNA]</scope>
    <source>
        <strain evidence="3 4">NLF 7-7</strain>
    </source>
</reference>
<dbReference type="SUPFAM" id="SSF53328">
    <property type="entry name" value="Formyltransferase"/>
    <property type="match status" value="1"/>
</dbReference>
<dbReference type="GO" id="GO:0004479">
    <property type="term" value="F:methionyl-tRNA formyltransferase activity"/>
    <property type="evidence" value="ECO:0007669"/>
    <property type="project" value="TreeGrafter"/>
</dbReference>
<dbReference type="Pfam" id="PF00551">
    <property type="entry name" value="Formyl_trans_N"/>
    <property type="match status" value="1"/>
</dbReference>
<gene>
    <name evidence="3" type="ORF">FOZ74_09580</name>
</gene>
<dbReference type="EMBL" id="CP042344">
    <property type="protein sequence ID" value="QEA13260.1"/>
    <property type="molecule type" value="Genomic_DNA"/>
</dbReference>
<dbReference type="RefSeq" id="WP_146912852.1">
    <property type="nucleotide sequence ID" value="NZ_CP042344.1"/>
</dbReference>
<keyword evidence="4" id="KW-1185">Reference proteome</keyword>
<dbReference type="InterPro" id="IPR002376">
    <property type="entry name" value="Formyl_transf_N"/>
</dbReference>
<dbReference type="PANTHER" id="PTHR11138">
    <property type="entry name" value="METHIONYL-TRNA FORMYLTRANSFERASE"/>
    <property type="match status" value="1"/>
</dbReference>
<dbReference type="Gene3D" id="3.40.50.12230">
    <property type="match status" value="1"/>
</dbReference>
<protein>
    <submittedName>
        <fullName evidence="3">Methionyl-tRNA formyltransferase</fullName>
    </submittedName>
</protein>
<accession>A0A5B8RUU0</accession>
<evidence type="ECO:0000256" key="1">
    <source>
        <dbReference type="SAM" id="MobiDB-lite"/>
    </source>
</evidence>
<proteinExistence type="predicted"/>
<feature type="region of interest" description="Disordered" evidence="1">
    <location>
        <begin position="205"/>
        <end position="225"/>
    </location>
</feature>
<dbReference type="OrthoDB" id="9802815at2"/>
<evidence type="ECO:0000313" key="3">
    <source>
        <dbReference type="EMBL" id="QEA13260.1"/>
    </source>
</evidence>
<dbReference type="PANTHER" id="PTHR11138:SF5">
    <property type="entry name" value="METHIONYL-TRNA FORMYLTRANSFERASE, MITOCHONDRIAL"/>
    <property type="match status" value="1"/>
</dbReference>
<dbReference type="Proteomes" id="UP000321199">
    <property type="component" value="Chromosome"/>
</dbReference>
<sequence length="320" mass="36817">MKAVKILMITQGVSRLVRPLFESNHQVIGVLESMSRDYDDSRNKSLLIEFLKKTYSLVKRQDVFLPNFCKKRSIPYNFIWKKNSKEIANWIRELNPELIVIFSMSQLLKDDILKIPRLGVINLHPSFLPSYRGANPDFWQYHDMEMNPGVTVHYVNAGEDTGDIIFQERVHIPLGTKSPERLNKLIGELGVSLMLKAIDAIAQGNAPRTPQPAQSPTPRARNLKPEEHTEIIDWEHWPIERVWHVLRGTELWLDAIAQPAGLLAGQRWSIREYEKTDIAQGTPGKIGKYKNRKCVFAKDGVIYIGIDFDIKKSILKILRK</sequence>
<keyword evidence="3" id="KW-0808">Transferase</keyword>
<feature type="domain" description="Formyl transferase N-terminal" evidence="2">
    <location>
        <begin position="83"/>
        <end position="198"/>
    </location>
</feature>